<evidence type="ECO:0000313" key="3">
    <source>
        <dbReference type="Proteomes" id="UP000187203"/>
    </source>
</evidence>
<sequence>MAGTTDQGGIGASGHSMNKGRKEERAVISSERK</sequence>
<feature type="compositionally biased region" description="Basic and acidic residues" evidence="1">
    <location>
        <begin position="20"/>
        <end position="33"/>
    </location>
</feature>
<keyword evidence="3" id="KW-1185">Reference proteome</keyword>
<feature type="region of interest" description="Disordered" evidence="1">
    <location>
        <begin position="1"/>
        <end position="33"/>
    </location>
</feature>
<organism evidence="2 3">
    <name type="scientific">Corchorus olitorius</name>
    <dbReference type="NCBI Taxonomy" id="93759"/>
    <lineage>
        <taxon>Eukaryota</taxon>
        <taxon>Viridiplantae</taxon>
        <taxon>Streptophyta</taxon>
        <taxon>Embryophyta</taxon>
        <taxon>Tracheophyta</taxon>
        <taxon>Spermatophyta</taxon>
        <taxon>Magnoliopsida</taxon>
        <taxon>eudicotyledons</taxon>
        <taxon>Gunneridae</taxon>
        <taxon>Pentapetalae</taxon>
        <taxon>rosids</taxon>
        <taxon>malvids</taxon>
        <taxon>Malvales</taxon>
        <taxon>Malvaceae</taxon>
        <taxon>Grewioideae</taxon>
        <taxon>Apeibeae</taxon>
        <taxon>Corchorus</taxon>
    </lineage>
</organism>
<protein>
    <submittedName>
        <fullName evidence="2">Uncharacterized protein</fullName>
    </submittedName>
</protein>
<dbReference type="AlphaFoldDB" id="A0A1R3KQA0"/>
<evidence type="ECO:0000313" key="2">
    <source>
        <dbReference type="EMBL" id="OMP09276.1"/>
    </source>
</evidence>
<feature type="compositionally biased region" description="Gly residues" evidence="1">
    <location>
        <begin position="1"/>
        <end position="12"/>
    </location>
</feature>
<proteinExistence type="predicted"/>
<gene>
    <name evidence="2" type="ORF">COLO4_05629</name>
</gene>
<dbReference type="EMBL" id="AWUE01012390">
    <property type="protein sequence ID" value="OMP09276.1"/>
    <property type="molecule type" value="Genomic_DNA"/>
</dbReference>
<reference evidence="3" key="1">
    <citation type="submission" date="2013-09" db="EMBL/GenBank/DDBJ databases">
        <title>Corchorus olitorius genome sequencing.</title>
        <authorList>
            <person name="Alam M."/>
            <person name="Haque M.S."/>
            <person name="Islam M.S."/>
            <person name="Emdad E.M."/>
            <person name="Islam M.M."/>
            <person name="Ahmed B."/>
            <person name="Halim A."/>
            <person name="Hossen Q.M.M."/>
            <person name="Hossain M.Z."/>
            <person name="Ahmed R."/>
            <person name="Khan M.M."/>
            <person name="Islam R."/>
            <person name="Rashid M.M."/>
            <person name="Khan S.A."/>
            <person name="Rahman M.S."/>
            <person name="Alam M."/>
            <person name="Yahiya A.S."/>
            <person name="Khan M.S."/>
            <person name="Azam M.S."/>
            <person name="Haque T."/>
            <person name="Lashkar M.Z.H."/>
            <person name="Akhand A.I."/>
            <person name="Morshed G."/>
            <person name="Roy S."/>
            <person name="Uddin K.S."/>
            <person name="Rabeya T."/>
            <person name="Hossain A.S."/>
            <person name="Chowdhury A."/>
            <person name="Snigdha A.R."/>
            <person name="Mortoza M.S."/>
            <person name="Matin S.A."/>
            <person name="Hoque S.M.E."/>
            <person name="Islam M.K."/>
            <person name="Roy D.K."/>
            <person name="Haider R."/>
            <person name="Moosa M.M."/>
            <person name="Elias S.M."/>
            <person name="Hasan A.M."/>
            <person name="Jahan S."/>
            <person name="Shafiuddin M."/>
            <person name="Mahmood N."/>
            <person name="Shommy N.S."/>
        </authorList>
    </citation>
    <scope>NUCLEOTIDE SEQUENCE [LARGE SCALE GENOMIC DNA]</scope>
    <source>
        <strain evidence="3">cv. O-4</strain>
    </source>
</reference>
<comment type="caution">
    <text evidence="2">The sequence shown here is derived from an EMBL/GenBank/DDBJ whole genome shotgun (WGS) entry which is preliminary data.</text>
</comment>
<evidence type="ECO:0000256" key="1">
    <source>
        <dbReference type="SAM" id="MobiDB-lite"/>
    </source>
</evidence>
<dbReference type="Proteomes" id="UP000187203">
    <property type="component" value="Unassembled WGS sequence"/>
</dbReference>
<accession>A0A1R3KQA0</accession>
<name>A0A1R3KQA0_9ROSI</name>